<dbReference type="SUPFAM" id="SSF52172">
    <property type="entry name" value="CheY-like"/>
    <property type="match status" value="1"/>
</dbReference>
<dbReference type="Proteomes" id="UP001501447">
    <property type="component" value="Unassembled WGS sequence"/>
</dbReference>
<evidence type="ECO:0000256" key="1">
    <source>
        <dbReference type="SAM" id="MobiDB-lite"/>
    </source>
</evidence>
<feature type="domain" description="ANTAR" evidence="2">
    <location>
        <begin position="178"/>
        <end position="239"/>
    </location>
</feature>
<dbReference type="Pfam" id="PF03861">
    <property type="entry name" value="ANTAR"/>
    <property type="match status" value="1"/>
</dbReference>
<comment type="caution">
    <text evidence="3">The sequence shown here is derived from an EMBL/GenBank/DDBJ whole genome shotgun (WGS) entry which is preliminary data.</text>
</comment>
<evidence type="ECO:0000313" key="4">
    <source>
        <dbReference type="Proteomes" id="UP001501447"/>
    </source>
</evidence>
<reference evidence="3 4" key="1">
    <citation type="journal article" date="2019" name="Int. J. Syst. Evol. Microbiol.">
        <title>The Global Catalogue of Microorganisms (GCM) 10K type strain sequencing project: providing services to taxonomists for standard genome sequencing and annotation.</title>
        <authorList>
            <consortium name="The Broad Institute Genomics Platform"/>
            <consortium name="The Broad Institute Genome Sequencing Center for Infectious Disease"/>
            <person name="Wu L."/>
            <person name="Ma J."/>
        </authorList>
    </citation>
    <scope>NUCLEOTIDE SEQUENCE [LARGE SCALE GENOMIC DNA]</scope>
    <source>
        <strain evidence="3 4">JCM 16373</strain>
    </source>
</reference>
<proteinExistence type="predicted"/>
<dbReference type="PROSITE" id="PS50921">
    <property type="entry name" value="ANTAR"/>
    <property type="match status" value="1"/>
</dbReference>
<dbReference type="RefSeq" id="WP_344568316.1">
    <property type="nucleotide sequence ID" value="NZ_BAAARJ010000016.1"/>
</dbReference>
<dbReference type="InterPro" id="IPR005561">
    <property type="entry name" value="ANTAR"/>
</dbReference>
<organism evidence="3 4">
    <name type="scientific">Streptomyces axinellae</name>
    <dbReference type="NCBI Taxonomy" id="552788"/>
    <lineage>
        <taxon>Bacteria</taxon>
        <taxon>Bacillati</taxon>
        <taxon>Actinomycetota</taxon>
        <taxon>Actinomycetes</taxon>
        <taxon>Kitasatosporales</taxon>
        <taxon>Streptomycetaceae</taxon>
        <taxon>Streptomyces</taxon>
    </lineage>
</organism>
<dbReference type="InterPro" id="IPR011006">
    <property type="entry name" value="CheY-like_superfamily"/>
</dbReference>
<name>A0ABN3QHG3_9ACTN</name>
<feature type="compositionally biased region" description="Basic and acidic residues" evidence="1">
    <location>
        <begin position="17"/>
        <end position="29"/>
    </location>
</feature>
<dbReference type="SMART" id="SM01012">
    <property type="entry name" value="ANTAR"/>
    <property type="match status" value="1"/>
</dbReference>
<gene>
    <name evidence="3" type="ORF">GCM10009863_46860</name>
</gene>
<dbReference type="InterPro" id="IPR036388">
    <property type="entry name" value="WH-like_DNA-bd_sf"/>
</dbReference>
<sequence>MGTSPYVPAAHTGIRRPPLEPGERPEDASLGRSLADLAERAARFSPECCGAIATFSDAGAEMPPAPGGQQVAVTHPDLTPLVTVQRECGEGPIPTALATGRLAGGDDLLYAERWDAYRARALEAGLRSSTTLSYRRGGMVLTLTVCSFRPHRMDEDVRAGTALLGDLAASLLVRDVRYRAALDEVEQLDTALRSRPVVDRACGIIMAVTGCSADEAFSVLRRLSQHGNRKLHDLADAVVRTRGRGMESELRRLGRTP</sequence>
<feature type="region of interest" description="Disordered" evidence="1">
    <location>
        <begin position="1"/>
        <end position="29"/>
    </location>
</feature>
<accession>A0ABN3QHG3</accession>
<dbReference type="EMBL" id="BAAARJ010000016">
    <property type="protein sequence ID" value="GAA2626640.1"/>
    <property type="molecule type" value="Genomic_DNA"/>
</dbReference>
<protein>
    <submittedName>
        <fullName evidence="3">GAF and ANTAR domain-containing protein</fullName>
    </submittedName>
</protein>
<evidence type="ECO:0000313" key="3">
    <source>
        <dbReference type="EMBL" id="GAA2626640.1"/>
    </source>
</evidence>
<keyword evidence="4" id="KW-1185">Reference proteome</keyword>
<evidence type="ECO:0000259" key="2">
    <source>
        <dbReference type="PROSITE" id="PS50921"/>
    </source>
</evidence>
<dbReference type="SUPFAM" id="SSF55781">
    <property type="entry name" value="GAF domain-like"/>
    <property type="match status" value="1"/>
</dbReference>
<dbReference type="Gene3D" id="1.10.10.10">
    <property type="entry name" value="Winged helix-like DNA-binding domain superfamily/Winged helix DNA-binding domain"/>
    <property type="match status" value="1"/>
</dbReference>